<accession>A0A0M9FX03</accession>
<name>A0A0M9FX03_LEPPY</name>
<dbReference type="OMA" id="WPTAMRT"/>
<keyword evidence="3 5" id="KW-0663">Pyridoxal phosphate</keyword>
<comment type="caution">
    <text evidence="7">The sequence shown here is derived from an EMBL/GenBank/DDBJ whole genome shotgun (WGS) entry which is preliminary data.</text>
</comment>
<keyword evidence="2" id="KW-0210">Decarboxylase</keyword>
<dbReference type="OrthoDB" id="639767at2759"/>
<dbReference type="InterPro" id="IPR010977">
    <property type="entry name" value="Aromatic_deC"/>
</dbReference>
<proteinExistence type="inferred from homology"/>
<evidence type="ECO:0000256" key="4">
    <source>
        <dbReference type="ARBA" id="ARBA00023239"/>
    </source>
</evidence>
<dbReference type="SUPFAM" id="SSF53383">
    <property type="entry name" value="PLP-dependent transferases"/>
    <property type="match status" value="1"/>
</dbReference>
<dbReference type="Gene3D" id="3.40.640.10">
    <property type="entry name" value="Type I PLP-dependent aspartate aminotransferase-like (Major domain)"/>
    <property type="match status" value="1"/>
</dbReference>
<evidence type="ECO:0000256" key="2">
    <source>
        <dbReference type="ARBA" id="ARBA00022793"/>
    </source>
</evidence>
<reference evidence="7 8" key="1">
    <citation type="submission" date="2015-07" db="EMBL/GenBank/DDBJ databases">
        <title>High-quality genome of monoxenous trypanosomatid Leptomonas pyrrhocoris.</title>
        <authorList>
            <person name="Flegontov P."/>
            <person name="Butenko A."/>
            <person name="Firsov S."/>
            <person name="Vlcek C."/>
            <person name="Logacheva M.D."/>
            <person name="Field M."/>
            <person name="Filatov D."/>
            <person name="Flegontova O."/>
            <person name="Gerasimov E."/>
            <person name="Jackson A.P."/>
            <person name="Kelly S."/>
            <person name="Opperdoes F."/>
            <person name="O'Reilly A."/>
            <person name="Votypka J."/>
            <person name="Yurchenko V."/>
            <person name="Lukes J."/>
        </authorList>
    </citation>
    <scope>NUCLEOTIDE SEQUENCE [LARGE SCALE GENOMIC DNA]</scope>
    <source>
        <strain evidence="7">H10</strain>
    </source>
</reference>
<sequence>MLWPTAMRTTTGDTVQRPASASTPFFSALTRTVALPTLPSIATAGQVFAPAPRTPTASAEPSSGGGVLFSSRFEAYMTLLLTARTQALTRSASQHNVFAGQEAAAHQLGRLVLYAGDQVDPLLLRAAQLAGIQHLRLLQTVAGDRQLPPSPPPLPPSSRVGTTDDIEVVHHYNYTVDVTRLQARLMEDVAAGLYPMMVVGTFGSGLSGAVDPLAALGAFCTKLGVWYHIDASHGGPALLASGRRADPSPPSPISASGQSRWRAFAAEFEDAACIADSLLLPAGGSALPYSTVPGSSIHLNGGRGLAGAALLFVAHVRKVAWAVQSLGESRQSTFNQHVTPGVSDSDVLRLGSLAHSCGWFAELAAAATATAMHGGGRTRKEAFHHTAAEEGSSQTSVVDNAEDALVQTTRCGAPSPLPPTDPRVHLADLVAWHQQFTSAVLHAIRSDGRFDASLDAALFGMVRLRWLTAADEATRELARAWADVLNADVRAAALKNPSEASANAAASSTARRDDSLACETSGTPPLQVYVGVVQLQRRLWVSLSFGVLPHSRAKAKEEVGYSTLGGSAGSGSREGCSCTASTKEAEEYVLHTLDLAARRVQSKGTT</sequence>
<comment type="similarity">
    <text evidence="5">Belongs to the group II decarboxylase family.</text>
</comment>
<gene>
    <name evidence="7" type="ORF">ABB37_06637</name>
</gene>
<feature type="region of interest" description="Disordered" evidence="6">
    <location>
        <begin position="498"/>
        <end position="518"/>
    </location>
</feature>
<keyword evidence="8" id="KW-1185">Reference proteome</keyword>
<dbReference type="GeneID" id="26906923"/>
<dbReference type="AlphaFoldDB" id="A0A0M9FX03"/>
<comment type="cofactor">
    <cofactor evidence="1 5">
        <name>pyridoxal 5'-phosphate</name>
        <dbReference type="ChEBI" id="CHEBI:597326"/>
    </cofactor>
</comment>
<dbReference type="EMBL" id="LGTL01000015">
    <property type="protein sequence ID" value="KPA77820.1"/>
    <property type="molecule type" value="Genomic_DNA"/>
</dbReference>
<dbReference type="InterPro" id="IPR002129">
    <property type="entry name" value="PyrdxlP-dep_de-COase"/>
</dbReference>
<dbReference type="PANTHER" id="PTHR11999:SF70">
    <property type="entry name" value="MIP05841P"/>
    <property type="match status" value="1"/>
</dbReference>
<dbReference type="InterPro" id="IPR015421">
    <property type="entry name" value="PyrdxlP-dep_Trfase_major"/>
</dbReference>
<organism evidence="7 8">
    <name type="scientific">Leptomonas pyrrhocoris</name>
    <name type="common">Firebug parasite</name>
    <dbReference type="NCBI Taxonomy" id="157538"/>
    <lineage>
        <taxon>Eukaryota</taxon>
        <taxon>Discoba</taxon>
        <taxon>Euglenozoa</taxon>
        <taxon>Kinetoplastea</taxon>
        <taxon>Metakinetoplastina</taxon>
        <taxon>Trypanosomatida</taxon>
        <taxon>Trypanosomatidae</taxon>
        <taxon>Leishmaniinae</taxon>
        <taxon>Leptomonas</taxon>
    </lineage>
</organism>
<dbReference type="InterPro" id="IPR015424">
    <property type="entry name" value="PyrdxlP-dep_Trfase"/>
</dbReference>
<evidence type="ECO:0000256" key="1">
    <source>
        <dbReference type="ARBA" id="ARBA00001933"/>
    </source>
</evidence>
<evidence type="ECO:0000256" key="3">
    <source>
        <dbReference type="ARBA" id="ARBA00022898"/>
    </source>
</evidence>
<dbReference type="Pfam" id="PF00282">
    <property type="entry name" value="Pyridoxal_deC"/>
    <property type="match status" value="1"/>
</dbReference>
<evidence type="ECO:0000313" key="8">
    <source>
        <dbReference type="Proteomes" id="UP000037923"/>
    </source>
</evidence>
<evidence type="ECO:0000313" key="7">
    <source>
        <dbReference type="EMBL" id="KPA77820.1"/>
    </source>
</evidence>
<dbReference type="PANTHER" id="PTHR11999">
    <property type="entry name" value="GROUP II PYRIDOXAL-5-PHOSPHATE DECARBOXYLASE"/>
    <property type="match status" value="1"/>
</dbReference>
<dbReference type="RefSeq" id="XP_015656259.1">
    <property type="nucleotide sequence ID" value="XM_015804966.1"/>
</dbReference>
<evidence type="ECO:0000256" key="6">
    <source>
        <dbReference type="SAM" id="MobiDB-lite"/>
    </source>
</evidence>
<dbReference type="VEuPathDB" id="TriTrypDB:LpyrH10_15_0470"/>
<protein>
    <submittedName>
        <fullName evidence="7">Uncharacterized protein</fullName>
    </submittedName>
</protein>
<evidence type="ECO:0000256" key="5">
    <source>
        <dbReference type="RuleBase" id="RU000382"/>
    </source>
</evidence>
<dbReference type="Proteomes" id="UP000037923">
    <property type="component" value="Unassembled WGS sequence"/>
</dbReference>
<dbReference type="GO" id="GO:0019752">
    <property type="term" value="P:carboxylic acid metabolic process"/>
    <property type="evidence" value="ECO:0007669"/>
    <property type="project" value="InterPro"/>
</dbReference>
<dbReference type="GO" id="GO:0016831">
    <property type="term" value="F:carboxy-lyase activity"/>
    <property type="evidence" value="ECO:0007669"/>
    <property type="project" value="UniProtKB-KW"/>
</dbReference>
<feature type="compositionally biased region" description="Low complexity" evidence="6">
    <location>
        <begin position="498"/>
        <end position="509"/>
    </location>
</feature>
<dbReference type="GO" id="GO:0030170">
    <property type="term" value="F:pyridoxal phosphate binding"/>
    <property type="evidence" value="ECO:0007669"/>
    <property type="project" value="InterPro"/>
</dbReference>
<feature type="region of interest" description="Disordered" evidence="6">
    <location>
        <begin position="143"/>
        <end position="162"/>
    </location>
</feature>
<keyword evidence="4 5" id="KW-0456">Lyase</keyword>
<dbReference type="GO" id="GO:0005737">
    <property type="term" value="C:cytoplasm"/>
    <property type="evidence" value="ECO:0007669"/>
    <property type="project" value="TreeGrafter"/>
</dbReference>